<protein>
    <submittedName>
        <fullName evidence="2">Uncharacterized protein LOC120270375</fullName>
    </submittedName>
</protein>
<dbReference type="GeneID" id="120270375"/>
<evidence type="ECO:0000313" key="2">
    <source>
        <dbReference type="RefSeq" id="XP_039133305.1"/>
    </source>
</evidence>
<keyword evidence="1" id="KW-1185">Reference proteome</keyword>
<organism evidence="1 2">
    <name type="scientific">Dioscorea cayennensis subsp. rotundata</name>
    <name type="common">White Guinea yam</name>
    <name type="synonym">Dioscorea rotundata</name>
    <dbReference type="NCBI Taxonomy" id="55577"/>
    <lineage>
        <taxon>Eukaryota</taxon>
        <taxon>Viridiplantae</taxon>
        <taxon>Streptophyta</taxon>
        <taxon>Embryophyta</taxon>
        <taxon>Tracheophyta</taxon>
        <taxon>Spermatophyta</taxon>
        <taxon>Magnoliopsida</taxon>
        <taxon>Liliopsida</taxon>
        <taxon>Dioscoreales</taxon>
        <taxon>Dioscoreaceae</taxon>
        <taxon>Dioscorea</taxon>
    </lineage>
</organism>
<name>A0AB40C0P3_DIOCR</name>
<evidence type="ECO:0000313" key="1">
    <source>
        <dbReference type="Proteomes" id="UP001515500"/>
    </source>
</evidence>
<dbReference type="RefSeq" id="XP_039133305.1">
    <property type="nucleotide sequence ID" value="XM_039277371.1"/>
</dbReference>
<dbReference type="Proteomes" id="UP001515500">
    <property type="component" value="Chromosome 10"/>
</dbReference>
<reference evidence="2" key="1">
    <citation type="submission" date="2025-08" db="UniProtKB">
        <authorList>
            <consortium name="RefSeq"/>
        </authorList>
    </citation>
    <scope>IDENTIFICATION</scope>
</reference>
<accession>A0AB40C0P3</accession>
<gene>
    <name evidence="2" type="primary">LOC120270375</name>
</gene>
<proteinExistence type="predicted"/>
<dbReference type="AlphaFoldDB" id="A0AB40C0P3"/>
<sequence length="126" mass="14527">MVKKGLNAWWGGVLEAEDGGVQAWVHTKPSMASSAKLMNPRDNLPEKHHCLLCNIALMKKARTWNTPIELINKIYQCALAYIYLQLLRVLQSFRSCPKLPYIFFLKQTDGMQCKSQKSYMQKTKLH</sequence>